<keyword evidence="5" id="KW-0395">Inflammatory response</keyword>
<comment type="caution">
    <text evidence="8">The sequence shown here is derived from an EMBL/GenBank/DDBJ whole genome shotgun (WGS) entry which is preliminary data.</text>
</comment>
<dbReference type="SMART" id="SM01288">
    <property type="entry name" value="FISNA"/>
    <property type="match status" value="1"/>
</dbReference>
<dbReference type="InterPro" id="IPR007111">
    <property type="entry name" value="NACHT_NTPase"/>
</dbReference>
<accession>A0AAW2B232</accession>
<dbReference type="InterPro" id="IPR041267">
    <property type="entry name" value="NLRP_HD2"/>
</dbReference>
<evidence type="ECO:0000256" key="5">
    <source>
        <dbReference type="ARBA" id="ARBA00023198"/>
    </source>
</evidence>
<protein>
    <recommendedName>
        <fullName evidence="7">NACHT domain-containing protein</fullName>
    </recommendedName>
</protein>
<name>A0AAW2B232_CULAL</name>
<evidence type="ECO:0000256" key="1">
    <source>
        <dbReference type="ARBA" id="ARBA00004496"/>
    </source>
</evidence>
<evidence type="ECO:0000313" key="9">
    <source>
        <dbReference type="Proteomes" id="UP001479290"/>
    </source>
</evidence>
<dbReference type="InterPro" id="IPR027417">
    <property type="entry name" value="P-loop_NTPase"/>
</dbReference>
<dbReference type="PANTHER" id="PTHR45690">
    <property type="entry name" value="NACHT, LRR AND PYD DOMAINS-CONTAINING PROTEIN 12"/>
    <property type="match status" value="1"/>
</dbReference>
<feature type="region of interest" description="Disordered" evidence="6">
    <location>
        <begin position="1"/>
        <end position="26"/>
    </location>
</feature>
<dbReference type="Pfam" id="PF17776">
    <property type="entry name" value="NLRC4_HD2"/>
    <property type="match status" value="1"/>
</dbReference>
<evidence type="ECO:0000259" key="7">
    <source>
        <dbReference type="PROSITE" id="PS50837"/>
    </source>
</evidence>
<dbReference type="AlphaFoldDB" id="A0AAW2B232"/>
<evidence type="ECO:0000256" key="4">
    <source>
        <dbReference type="ARBA" id="ARBA00022843"/>
    </source>
</evidence>
<keyword evidence="3" id="KW-0677">Repeat</keyword>
<dbReference type="InterPro" id="IPR029495">
    <property type="entry name" value="NACHT-assoc"/>
</dbReference>
<dbReference type="InterPro" id="IPR050637">
    <property type="entry name" value="NLRP_innate_immun_reg"/>
</dbReference>
<sequence length="856" mass="98218">MDTSEMFRSKDIAQSHAGPNVSAAAQSGSHITAPALTNNTITGNVHIIHNAPGFTWNHPHSEKTQTSATKSLVSKYKTRICSEYQYVTEYNSLPGEHVLLSERFTQPLILRRHRGQKEREEEICSRGESFQQVLRSRSSEDSVHLNSLFDPDNHGISHRAVILQGNSGNGKTFTVQKIMMDWASGDLYKERFDIVFHLKCKEINRIPGKNSLAEILSYSCSLTPDQISQMLQQSPEKVLFIIDGFDELRLTEDICHMSPNTDLLQKASPVAILCDLLRGRILPESFLLVTSRSTATDTLSNLLKGPHSFSEIMGFSQKGVEEYFQKFFQTEELFRKAYTFVKTNETLFTACSIPVVCWIICTTIKERFTIGADVTSGLETTTSIYVDFVFTLLKYHCQGLSQSVPKLLRSLGKLAERGILEQQVLLDEKTVYGMVSDPACSPFLCKFLFKRRIHQEMMFSFIHLSFQEFFTALYYVLLDEAQSKRKFRQLFSIHADFAYSPPRFAAVVQFAFGLLNKYVRRTLRKKHGLIVHPNTQAYLKNWILKEIRHVFPRSNRVTFCLHCLYELHEDDFVREAMKAWKTIDAYGAVLRRTDCWALLYCSQCCQCIKELLLVDCKLTPEKLFMILPALHKFKKLWLTPEDPSDSDLVELMFALTRGQTLSTQLVDVNPRRTNFENSSVDSLNLSISEELSSICIGTPCCHVPAASLRSLRLTFPHTKLINIDWTKLFQLIHQKDSDALLHFLYSFSKLKKMKMKVDCLSKMWSVWALQIIQNCSSLTELEVDADFLLEDGIKILQRSHTRPACIMIFHGLICNKQSQKCTRYDDRQLSCNQEVKIHLNSQGFSMETLRKPLFWN</sequence>
<dbReference type="Pfam" id="PF14484">
    <property type="entry name" value="FISNA"/>
    <property type="match status" value="1"/>
</dbReference>
<evidence type="ECO:0000256" key="2">
    <source>
        <dbReference type="ARBA" id="ARBA00022490"/>
    </source>
</evidence>
<dbReference type="SUPFAM" id="SSF52047">
    <property type="entry name" value="RNI-like"/>
    <property type="match status" value="1"/>
</dbReference>
<evidence type="ECO:0000313" key="8">
    <source>
        <dbReference type="EMBL" id="KAK9980030.1"/>
    </source>
</evidence>
<proteinExistence type="predicted"/>
<dbReference type="EMBL" id="JAWDJR010000002">
    <property type="protein sequence ID" value="KAK9980030.1"/>
    <property type="molecule type" value="Genomic_DNA"/>
</dbReference>
<dbReference type="PANTHER" id="PTHR45690:SF19">
    <property type="entry name" value="NACHT, LRR AND PYD DOMAINS-CONTAINING PROTEIN 3"/>
    <property type="match status" value="1"/>
</dbReference>
<dbReference type="SUPFAM" id="SSF52540">
    <property type="entry name" value="P-loop containing nucleoside triphosphate hydrolases"/>
    <property type="match status" value="1"/>
</dbReference>
<keyword evidence="2" id="KW-0963">Cytoplasm</keyword>
<comment type="subcellular location">
    <subcellularLocation>
        <location evidence="1">Cytoplasm</location>
    </subcellularLocation>
</comment>
<feature type="compositionally biased region" description="Basic and acidic residues" evidence="6">
    <location>
        <begin position="1"/>
        <end position="13"/>
    </location>
</feature>
<dbReference type="PROSITE" id="PS50837">
    <property type="entry name" value="NACHT"/>
    <property type="match status" value="1"/>
</dbReference>
<dbReference type="Pfam" id="PF05729">
    <property type="entry name" value="NACHT"/>
    <property type="match status" value="1"/>
</dbReference>
<feature type="domain" description="NACHT" evidence="7">
    <location>
        <begin position="159"/>
        <end position="295"/>
    </location>
</feature>
<keyword evidence="4" id="KW-0832">Ubl conjugation</keyword>
<gene>
    <name evidence="8" type="ORF">ABG768_013429</name>
</gene>
<evidence type="ECO:0000256" key="6">
    <source>
        <dbReference type="SAM" id="MobiDB-lite"/>
    </source>
</evidence>
<dbReference type="GO" id="GO:0005737">
    <property type="term" value="C:cytoplasm"/>
    <property type="evidence" value="ECO:0007669"/>
    <property type="project" value="UniProtKB-SubCell"/>
</dbReference>
<dbReference type="Proteomes" id="UP001479290">
    <property type="component" value="Unassembled WGS sequence"/>
</dbReference>
<reference evidence="8 9" key="1">
    <citation type="submission" date="2024-05" db="EMBL/GenBank/DDBJ databases">
        <title>A high-quality chromosomal-level genome assembly of Topmouth culter (Culter alburnus).</title>
        <authorList>
            <person name="Zhao H."/>
        </authorList>
    </citation>
    <scope>NUCLEOTIDE SEQUENCE [LARGE SCALE GENOMIC DNA]</scope>
    <source>
        <strain evidence="8">CATC2023</strain>
        <tissue evidence="8">Muscle</tissue>
    </source>
</reference>
<keyword evidence="9" id="KW-1185">Reference proteome</keyword>
<organism evidence="8 9">
    <name type="scientific">Culter alburnus</name>
    <name type="common">Topmouth culter</name>
    <dbReference type="NCBI Taxonomy" id="194366"/>
    <lineage>
        <taxon>Eukaryota</taxon>
        <taxon>Metazoa</taxon>
        <taxon>Chordata</taxon>
        <taxon>Craniata</taxon>
        <taxon>Vertebrata</taxon>
        <taxon>Euteleostomi</taxon>
        <taxon>Actinopterygii</taxon>
        <taxon>Neopterygii</taxon>
        <taxon>Teleostei</taxon>
        <taxon>Ostariophysi</taxon>
        <taxon>Cypriniformes</taxon>
        <taxon>Xenocyprididae</taxon>
        <taxon>Xenocypridinae</taxon>
        <taxon>Culter</taxon>
    </lineage>
</organism>
<evidence type="ECO:0000256" key="3">
    <source>
        <dbReference type="ARBA" id="ARBA00022737"/>
    </source>
</evidence>
<dbReference type="Gene3D" id="3.40.50.300">
    <property type="entry name" value="P-loop containing nucleotide triphosphate hydrolases"/>
    <property type="match status" value="1"/>
</dbReference>